<dbReference type="EMBL" id="RQHV01000009">
    <property type="protein sequence ID" value="TGN14193.1"/>
    <property type="molecule type" value="Genomic_DNA"/>
</dbReference>
<protein>
    <recommendedName>
        <fullName evidence="3">Lipoprotein</fullName>
    </recommendedName>
</protein>
<gene>
    <name evidence="1" type="ORF">EHS11_02515</name>
</gene>
<evidence type="ECO:0000313" key="2">
    <source>
        <dbReference type="Proteomes" id="UP000298264"/>
    </source>
</evidence>
<dbReference type="RefSeq" id="WP_135762849.1">
    <property type="nucleotide sequence ID" value="NZ_RQHV01000009.1"/>
</dbReference>
<reference evidence="1" key="1">
    <citation type="journal article" date="2019" name="PLoS Negl. Trop. Dis.">
        <title>Revisiting the worldwide diversity of Leptospira species in the environment.</title>
        <authorList>
            <person name="Vincent A.T."/>
            <person name="Schiettekatte O."/>
            <person name="Bourhy P."/>
            <person name="Veyrier F.J."/>
            <person name="Picardeau M."/>
        </authorList>
    </citation>
    <scope>NUCLEOTIDE SEQUENCE [LARGE SCALE GENOMIC DNA]</scope>
    <source>
        <strain evidence="1">201400974</strain>
    </source>
</reference>
<evidence type="ECO:0000313" key="1">
    <source>
        <dbReference type="EMBL" id="TGN14193.1"/>
    </source>
</evidence>
<dbReference type="PROSITE" id="PS51257">
    <property type="entry name" value="PROKAR_LIPOPROTEIN"/>
    <property type="match status" value="1"/>
</dbReference>
<keyword evidence="2" id="KW-1185">Reference proteome</keyword>
<comment type="caution">
    <text evidence="1">The sequence shown here is derived from an EMBL/GenBank/DDBJ whole genome shotgun (WGS) entry which is preliminary data.</text>
</comment>
<dbReference type="Proteomes" id="UP000298264">
    <property type="component" value="Unassembled WGS sequence"/>
</dbReference>
<organism evidence="1 2">
    <name type="scientific">Leptospira ilyithenensis</name>
    <dbReference type="NCBI Taxonomy" id="2484901"/>
    <lineage>
        <taxon>Bacteria</taxon>
        <taxon>Pseudomonadati</taxon>
        <taxon>Spirochaetota</taxon>
        <taxon>Spirochaetia</taxon>
        <taxon>Leptospirales</taxon>
        <taxon>Leptospiraceae</taxon>
        <taxon>Leptospira</taxon>
    </lineage>
</organism>
<proteinExistence type="predicted"/>
<accession>A0A4R9LUK0</accession>
<dbReference type="AlphaFoldDB" id="A0A4R9LUK0"/>
<sequence>MNRFVLICIFCIFFGCFNETLTSDDNSFESKVKIRAELGTGDQFKDFLKIIQSKNCANVTEILDTKFIFNRGGIKDIFEFKRKNKYKEKKHGFHVCDLFFDSKTMIERIAIIDQSELTQPFCKSPFELLSTSKGISIHGDDSENRKDVFVNFYSRKKGSQIDSNDAILLFSCPRGFNFKCYLRYMEQ</sequence>
<name>A0A4R9LUK0_9LEPT</name>
<evidence type="ECO:0008006" key="3">
    <source>
        <dbReference type="Google" id="ProtNLM"/>
    </source>
</evidence>
<dbReference type="OrthoDB" id="347189at2"/>